<dbReference type="EMBL" id="CP106877">
    <property type="protein sequence ID" value="WAA12778.1"/>
    <property type="molecule type" value="Genomic_DNA"/>
</dbReference>
<dbReference type="AlphaFoldDB" id="A0A9E8LZN5"/>
<dbReference type="RefSeq" id="WP_275420910.1">
    <property type="nucleotide sequence ID" value="NZ_CP106877.1"/>
</dbReference>
<name>A0A9E8LZN5_9BACI</name>
<dbReference type="KEGG" id="fhl:OE105_01125"/>
<dbReference type="InterPro" id="IPR009507">
    <property type="entry name" value="UPF0435"/>
</dbReference>
<proteinExistence type="predicted"/>
<evidence type="ECO:0000313" key="1">
    <source>
        <dbReference type="EMBL" id="WAA12778.1"/>
    </source>
</evidence>
<protein>
    <submittedName>
        <fullName evidence="1">DUF1128 domain-containing protein</fullName>
    </submittedName>
</protein>
<dbReference type="Proteomes" id="UP001164726">
    <property type="component" value="Chromosome"/>
</dbReference>
<keyword evidence="2" id="KW-1185">Reference proteome</keyword>
<evidence type="ECO:0000313" key="2">
    <source>
        <dbReference type="Proteomes" id="UP001164726"/>
    </source>
</evidence>
<dbReference type="Pfam" id="PF06569">
    <property type="entry name" value="DUF1128"/>
    <property type="match status" value="1"/>
</dbReference>
<organism evidence="1 2">
    <name type="scientific">Fervidibacillus halotolerans</name>
    <dbReference type="NCBI Taxonomy" id="2980027"/>
    <lineage>
        <taxon>Bacteria</taxon>
        <taxon>Bacillati</taxon>
        <taxon>Bacillota</taxon>
        <taxon>Bacilli</taxon>
        <taxon>Bacillales</taxon>
        <taxon>Bacillaceae</taxon>
        <taxon>Fervidibacillus</taxon>
    </lineage>
</organism>
<sequence length="64" mass="7470">MDTLLSEILDKLKIINKDVVRPGSLNESAYEDLISIYEYVMKKDHFSPNEMKEIVEELGRLRAK</sequence>
<accession>A0A9E8LZN5</accession>
<reference evidence="1" key="1">
    <citation type="submission" date="2022-09" db="EMBL/GenBank/DDBJ databases">
        <title>Complete Genomes of Fervidibacillus albus and Fervidibacillus halotolerans isolated from tidal flat sediments.</title>
        <authorList>
            <person name="Kwon K.K."/>
            <person name="Yang S.-H."/>
            <person name="Park M.J."/>
            <person name="Oh H.-M."/>
        </authorList>
    </citation>
    <scope>NUCLEOTIDE SEQUENCE</scope>
    <source>
        <strain evidence="1">MEBiC13594</strain>
    </source>
</reference>
<gene>
    <name evidence="1" type="ORF">OE105_01125</name>
</gene>